<feature type="non-terminal residue" evidence="7">
    <location>
        <position position="226"/>
    </location>
</feature>
<dbReference type="GO" id="GO:0016020">
    <property type="term" value="C:membrane"/>
    <property type="evidence" value="ECO:0007669"/>
    <property type="project" value="UniProtKB-SubCell"/>
</dbReference>
<dbReference type="Pfam" id="PF04117">
    <property type="entry name" value="Mpv17_PMP22"/>
    <property type="match status" value="1"/>
</dbReference>
<proteinExistence type="inferred from homology"/>
<dbReference type="HOGENOM" id="CLU_617481_0_0_1"/>
<evidence type="ECO:0000256" key="3">
    <source>
        <dbReference type="ARBA" id="ARBA00022692"/>
    </source>
</evidence>
<dbReference type="EMBL" id="CM000605">
    <property type="protein sequence ID" value="EEC51741.1"/>
    <property type="molecule type" value="Genomic_DNA"/>
</dbReference>
<dbReference type="GO" id="GO:0005737">
    <property type="term" value="C:cytoplasm"/>
    <property type="evidence" value="ECO:0007669"/>
    <property type="project" value="TreeGrafter"/>
</dbReference>
<dbReference type="eggNOG" id="KOG1944">
    <property type="taxonomic scope" value="Eukaryota"/>
</dbReference>
<dbReference type="OrthoDB" id="860at2759"/>
<dbReference type="STRING" id="556484.B7FPU8"/>
<feature type="transmembrane region" description="Helical" evidence="6">
    <location>
        <begin position="12"/>
        <end position="32"/>
    </location>
</feature>
<protein>
    <recommendedName>
        <fullName evidence="9">Peroxisomal membrane protein</fullName>
    </recommendedName>
</protein>
<reference evidence="8" key="2">
    <citation type="submission" date="2008-08" db="EMBL/GenBank/DDBJ databases">
        <authorList>
            <consortium name="Diatom Consortium"/>
            <person name="Grigoriev I."/>
            <person name="Grimwood J."/>
            <person name="Kuo A."/>
            <person name="Otillar R.P."/>
            <person name="Salamov A."/>
            <person name="Detter J.C."/>
            <person name="Lindquist E."/>
            <person name="Shapiro H."/>
            <person name="Lucas S."/>
            <person name="Glavina del Rio T."/>
            <person name="Pitluck S."/>
            <person name="Rokhsar D."/>
            <person name="Bowler C."/>
        </authorList>
    </citation>
    <scope>GENOME REANNOTATION</scope>
    <source>
        <strain evidence="8">CCAP 1055/1</strain>
    </source>
</reference>
<keyword evidence="4 6" id="KW-1133">Transmembrane helix</keyword>
<name>B7FPU8_PHATC</name>
<dbReference type="PANTHER" id="PTHR11266">
    <property type="entry name" value="PEROXISOMAL MEMBRANE PROTEIN 2, PXMP2 MPV17"/>
    <property type="match status" value="1"/>
</dbReference>
<evidence type="ECO:0000256" key="6">
    <source>
        <dbReference type="RuleBase" id="RU363053"/>
    </source>
</evidence>
<evidence type="ECO:0000313" key="7">
    <source>
        <dbReference type="EMBL" id="EEC51741.1"/>
    </source>
</evidence>
<dbReference type="AlphaFoldDB" id="B7FPU8"/>
<evidence type="ECO:0000313" key="8">
    <source>
        <dbReference type="Proteomes" id="UP000000759"/>
    </source>
</evidence>
<accession>B7FPU8</accession>
<evidence type="ECO:0000256" key="2">
    <source>
        <dbReference type="ARBA" id="ARBA00006824"/>
    </source>
</evidence>
<comment type="caution">
    <text evidence="6">Lacks conserved residue(s) required for the propagation of feature annotation.</text>
</comment>
<dbReference type="PANTHER" id="PTHR11266:SF121">
    <property type="entry name" value="OS09G0315000 PROTEIN"/>
    <property type="match status" value="1"/>
</dbReference>
<comment type="subcellular location">
    <subcellularLocation>
        <location evidence="1">Membrane</location>
        <topology evidence="1">Multi-pass membrane protein</topology>
    </subcellularLocation>
</comment>
<sequence>MDPEWKDLKKKLFNGTLLAVSFGFVIFTVLNIDHGMTRGWTQSEIAMRIPLDNWANYESSLEEKPIFTKTLINVVIYLLGDWLSQTLFQKKNVLDFDASRTLRNGFIGLCFGPLVHEYYQFSDHILPVEGGIWNRVEKILMDQTIYLTVKCSVYISAVGLLQGDDWSTVKQTVKHRIGGIVFTAWKFWPLVHCITYSVIPAQHRILWVNSVDLIWNAILASMSQKE</sequence>
<dbReference type="Proteomes" id="UP000000759">
    <property type="component" value="Chromosome 1"/>
</dbReference>
<evidence type="ECO:0000256" key="4">
    <source>
        <dbReference type="ARBA" id="ARBA00022989"/>
    </source>
</evidence>
<keyword evidence="5 6" id="KW-0472">Membrane</keyword>
<dbReference type="KEGG" id="pti:PHATRDRAFT_8963"/>
<dbReference type="PaxDb" id="2850-Phatr8963"/>
<evidence type="ECO:0008006" key="9">
    <source>
        <dbReference type="Google" id="ProtNLM"/>
    </source>
</evidence>
<evidence type="ECO:0000256" key="5">
    <source>
        <dbReference type="ARBA" id="ARBA00023136"/>
    </source>
</evidence>
<comment type="similarity">
    <text evidence="2 6">Belongs to the peroxisomal membrane protein PXMP2/4 family.</text>
</comment>
<gene>
    <name evidence="7" type="ORF">PHATRDRAFT_8963</name>
</gene>
<dbReference type="InterPro" id="IPR007248">
    <property type="entry name" value="Mpv17_PMP22"/>
</dbReference>
<reference evidence="7 8" key="1">
    <citation type="journal article" date="2008" name="Nature">
        <title>The Phaeodactylum genome reveals the evolutionary history of diatom genomes.</title>
        <authorList>
            <person name="Bowler C."/>
            <person name="Allen A.E."/>
            <person name="Badger J.H."/>
            <person name="Grimwood J."/>
            <person name="Jabbari K."/>
            <person name="Kuo A."/>
            <person name="Maheswari U."/>
            <person name="Martens C."/>
            <person name="Maumus F."/>
            <person name="Otillar R.P."/>
            <person name="Rayko E."/>
            <person name="Salamov A."/>
            <person name="Vandepoele K."/>
            <person name="Beszteri B."/>
            <person name="Gruber A."/>
            <person name="Heijde M."/>
            <person name="Katinka M."/>
            <person name="Mock T."/>
            <person name="Valentin K."/>
            <person name="Verret F."/>
            <person name="Berges J.A."/>
            <person name="Brownlee C."/>
            <person name="Cadoret J.P."/>
            <person name="Chiovitti A."/>
            <person name="Choi C.J."/>
            <person name="Coesel S."/>
            <person name="De Martino A."/>
            <person name="Detter J.C."/>
            <person name="Durkin C."/>
            <person name="Falciatore A."/>
            <person name="Fournet J."/>
            <person name="Haruta M."/>
            <person name="Huysman M.J."/>
            <person name="Jenkins B.D."/>
            <person name="Jiroutova K."/>
            <person name="Jorgensen R.E."/>
            <person name="Joubert Y."/>
            <person name="Kaplan A."/>
            <person name="Kroger N."/>
            <person name="Kroth P.G."/>
            <person name="La Roche J."/>
            <person name="Lindquist E."/>
            <person name="Lommer M."/>
            <person name="Martin-Jezequel V."/>
            <person name="Lopez P.J."/>
            <person name="Lucas S."/>
            <person name="Mangogna M."/>
            <person name="McGinnis K."/>
            <person name="Medlin L.K."/>
            <person name="Montsant A."/>
            <person name="Oudot-Le Secq M.P."/>
            <person name="Napoli C."/>
            <person name="Obornik M."/>
            <person name="Parker M.S."/>
            <person name="Petit J.L."/>
            <person name="Porcel B.M."/>
            <person name="Poulsen N."/>
            <person name="Robison M."/>
            <person name="Rychlewski L."/>
            <person name="Rynearson T.A."/>
            <person name="Schmutz J."/>
            <person name="Shapiro H."/>
            <person name="Siaut M."/>
            <person name="Stanley M."/>
            <person name="Sussman M.R."/>
            <person name="Taylor A.R."/>
            <person name="Vardi A."/>
            <person name="von Dassow P."/>
            <person name="Vyverman W."/>
            <person name="Willis A."/>
            <person name="Wyrwicz L.S."/>
            <person name="Rokhsar D.S."/>
            <person name="Weissenbach J."/>
            <person name="Armbrust E.V."/>
            <person name="Green B.R."/>
            <person name="Van de Peer Y."/>
            <person name="Grigoriev I.V."/>
        </authorList>
    </citation>
    <scope>NUCLEOTIDE SEQUENCE [LARGE SCALE GENOMIC DNA]</scope>
    <source>
        <strain evidence="7 8">CCAP 1055/1</strain>
    </source>
</reference>
<dbReference type="GeneID" id="7196452"/>
<keyword evidence="8" id="KW-1185">Reference proteome</keyword>
<organism evidence="7 8">
    <name type="scientific">Phaeodactylum tricornutum (strain CCAP 1055/1)</name>
    <dbReference type="NCBI Taxonomy" id="556484"/>
    <lineage>
        <taxon>Eukaryota</taxon>
        <taxon>Sar</taxon>
        <taxon>Stramenopiles</taxon>
        <taxon>Ochrophyta</taxon>
        <taxon>Bacillariophyta</taxon>
        <taxon>Bacillariophyceae</taxon>
        <taxon>Bacillariophycidae</taxon>
        <taxon>Naviculales</taxon>
        <taxon>Phaeodactylaceae</taxon>
        <taxon>Phaeodactylum</taxon>
    </lineage>
</organism>
<evidence type="ECO:0000256" key="1">
    <source>
        <dbReference type="ARBA" id="ARBA00004141"/>
    </source>
</evidence>
<dbReference type="RefSeq" id="XP_002177278.1">
    <property type="nucleotide sequence ID" value="XM_002177242.1"/>
</dbReference>
<keyword evidence="3 6" id="KW-0812">Transmembrane</keyword>
<dbReference type="InParanoid" id="B7FPU8"/>